<evidence type="ECO:0000313" key="3">
    <source>
        <dbReference type="Proteomes" id="UP000585474"/>
    </source>
</evidence>
<protein>
    <submittedName>
        <fullName evidence="2">Uncharacterized protein</fullName>
    </submittedName>
</protein>
<sequence length="294" mass="32903">MMDEVNQLHSSVLEESSNHGKDPEMKKRSPLEMEVSIMTLGKLDRLRESCFFPSNIQSRLPDDDEIIVSTCLGVEEEVLLHLKRQLGILPGRILGGKSVPLVLRLWIPQRFNKLPILTDLEEQRFNKVLEKIGGRGFFPVMTILGSKVFCKCFAFGRKKMASSGGDNAEDKHTEGAAQVVGDEGTSAHPGDVLGINASMLENSAVAEKLLKGMIPSFDREKQVPEFGIREQQATKELRKLRGEQDATVEGLDKEVAELKKKEGFNLCKKQIGRLHPELDIQGLEIDDELIREQE</sequence>
<feature type="compositionally biased region" description="Basic and acidic residues" evidence="1">
    <location>
        <begin position="16"/>
        <end position="29"/>
    </location>
</feature>
<dbReference type="EMBL" id="BJWL01000029">
    <property type="protein sequence ID" value="GFZ21475.1"/>
    <property type="molecule type" value="Genomic_DNA"/>
</dbReference>
<accession>A0A7J0HEQ8</accession>
<name>A0A7J0HEQ8_9ERIC</name>
<feature type="region of interest" description="Disordered" evidence="1">
    <location>
        <begin position="1"/>
        <end position="29"/>
    </location>
</feature>
<reference evidence="2 3" key="1">
    <citation type="submission" date="2019-07" db="EMBL/GenBank/DDBJ databases">
        <title>De Novo Assembly of kiwifruit Actinidia rufa.</title>
        <authorList>
            <person name="Sugita-Konishi S."/>
            <person name="Sato K."/>
            <person name="Mori E."/>
            <person name="Abe Y."/>
            <person name="Kisaki G."/>
            <person name="Hamano K."/>
            <person name="Suezawa K."/>
            <person name="Otani M."/>
            <person name="Fukuda T."/>
            <person name="Manabe T."/>
            <person name="Gomi K."/>
            <person name="Tabuchi M."/>
            <person name="Akimitsu K."/>
            <person name="Kataoka I."/>
        </authorList>
    </citation>
    <scope>NUCLEOTIDE SEQUENCE [LARGE SCALE GENOMIC DNA]</scope>
    <source>
        <strain evidence="3">cv. Fuchu</strain>
    </source>
</reference>
<comment type="caution">
    <text evidence="2">The sequence shown here is derived from an EMBL/GenBank/DDBJ whole genome shotgun (WGS) entry which is preliminary data.</text>
</comment>
<dbReference type="Proteomes" id="UP000585474">
    <property type="component" value="Unassembled WGS sequence"/>
</dbReference>
<proteinExistence type="predicted"/>
<dbReference type="AlphaFoldDB" id="A0A7J0HEQ8"/>
<evidence type="ECO:0000313" key="2">
    <source>
        <dbReference type="EMBL" id="GFZ21475.1"/>
    </source>
</evidence>
<gene>
    <name evidence="2" type="ORF">Acr_29g0006370</name>
</gene>
<keyword evidence="3" id="KW-1185">Reference proteome</keyword>
<organism evidence="2 3">
    <name type="scientific">Actinidia rufa</name>
    <dbReference type="NCBI Taxonomy" id="165716"/>
    <lineage>
        <taxon>Eukaryota</taxon>
        <taxon>Viridiplantae</taxon>
        <taxon>Streptophyta</taxon>
        <taxon>Embryophyta</taxon>
        <taxon>Tracheophyta</taxon>
        <taxon>Spermatophyta</taxon>
        <taxon>Magnoliopsida</taxon>
        <taxon>eudicotyledons</taxon>
        <taxon>Gunneridae</taxon>
        <taxon>Pentapetalae</taxon>
        <taxon>asterids</taxon>
        <taxon>Ericales</taxon>
        <taxon>Actinidiaceae</taxon>
        <taxon>Actinidia</taxon>
    </lineage>
</organism>
<evidence type="ECO:0000256" key="1">
    <source>
        <dbReference type="SAM" id="MobiDB-lite"/>
    </source>
</evidence>